<dbReference type="Proteomes" id="UP000308600">
    <property type="component" value="Unassembled WGS sequence"/>
</dbReference>
<name>A0ACD3B979_9AGAR</name>
<reference evidence="1 2" key="1">
    <citation type="journal article" date="2019" name="Nat. Ecol. Evol.">
        <title>Megaphylogeny resolves global patterns of mushroom evolution.</title>
        <authorList>
            <person name="Varga T."/>
            <person name="Krizsan K."/>
            <person name="Foldi C."/>
            <person name="Dima B."/>
            <person name="Sanchez-Garcia M."/>
            <person name="Sanchez-Ramirez S."/>
            <person name="Szollosi G.J."/>
            <person name="Szarkandi J.G."/>
            <person name="Papp V."/>
            <person name="Albert L."/>
            <person name="Andreopoulos W."/>
            <person name="Angelini C."/>
            <person name="Antonin V."/>
            <person name="Barry K.W."/>
            <person name="Bougher N.L."/>
            <person name="Buchanan P."/>
            <person name="Buyck B."/>
            <person name="Bense V."/>
            <person name="Catcheside P."/>
            <person name="Chovatia M."/>
            <person name="Cooper J."/>
            <person name="Damon W."/>
            <person name="Desjardin D."/>
            <person name="Finy P."/>
            <person name="Geml J."/>
            <person name="Haridas S."/>
            <person name="Hughes K."/>
            <person name="Justo A."/>
            <person name="Karasinski D."/>
            <person name="Kautmanova I."/>
            <person name="Kiss B."/>
            <person name="Kocsube S."/>
            <person name="Kotiranta H."/>
            <person name="LaButti K.M."/>
            <person name="Lechner B.E."/>
            <person name="Liimatainen K."/>
            <person name="Lipzen A."/>
            <person name="Lukacs Z."/>
            <person name="Mihaltcheva S."/>
            <person name="Morgado L.N."/>
            <person name="Niskanen T."/>
            <person name="Noordeloos M.E."/>
            <person name="Ohm R.A."/>
            <person name="Ortiz-Santana B."/>
            <person name="Ovrebo C."/>
            <person name="Racz N."/>
            <person name="Riley R."/>
            <person name="Savchenko A."/>
            <person name="Shiryaev A."/>
            <person name="Soop K."/>
            <person name="Spirin V."/>
            <person name="Szebenyi C."/>
            <person name="Tomsovsky M."/>
            <person name="Tulloss R.E."/>
            <person name="Uehling J."/>
            <person name="Grigoriev I.V."/>
            <person name="Vagvolgyi C."/>
            <person name="Papp T."/>
            <person name="Martin F.M."/>
            <person name="Miettinen O."/>
            <person name="Hibbett D.S."/>
            <person name="Nagy L.G."/>
        </authorList>
    </citation>
    <scope>NUCLEOTIDE SEQUENCE [LARGE SCALE GENOMIC DNA]</scope>
    <source>
        <strain evidence="1 2">NL-1719</strain>
    </source>
</reference>
<sequence>MITNINTLGSLFDSLAVELQTEIFSHSLVPFTSLAAGEGPLKLCHVCRAWRALAVDTPELWSSFTISDNINTDALQFYLRHSRSHPLSIRVVDADKNRFADLALIPRAHLHRSRCLDLSIPSQYALGLFSTPSNLTALQHLHLTTHKSSSRLPFLFDIHALQIPWGQLASLHLSLDHGELPTLDDCYAILSRCVSLESCSLKATYSSLSRHAASPLPLPLLRTFRLRLLGEPELVGSEMHGIGLAKFMSAFSATQLQSLRIEWLVDGISTKMPWPKNYVGIFLGGLRSLSSRVTRLHLAYLPLLDVDLLELLRELPHITRLTVKFSLSGHSIDAITNNLLNALVVVPHHHTVLPLLESISVQCSGDWYCNTTMLGLIRSRRSPSVEGVILKSFHLTTMKAVSAGFSEQAMGWVDEGLKTRIDIISLP</sequence>
<evidence type="ECO:0000313" key="1">
    <source>
        <dbReference type="EMBL" id="TFK74471.1"/>
    </source>
</evidence>
<evidence type="ECO:0000313" key="2">
    <source>
        <dbReference type="Proteomes" id="UP000308600"/>
    </source>
</evidence>
<proteinExistence type="predicted"/>
<protein>
    <submittedName>
        <fullName evidence="1">Uncharacterized protein</fullName>
    </submittedName>
</protein>
<organism evidence="1 2">
    <name type="scientific">Pluteus cervinus</name>
    <dbReference type="NCBI Taxonomy" id="181527"/>
    <lineage>
        <taxon>Eukaryota</taxon>
        <taxon>Fungi</taxon>
        <taxon>Dikarya</taxon>
        <taxon>Basidiomycota</taxon>
        <taxon>Agaricomycotina</taxon>
        <taxon>Agaricomycetes</taxon>
        <taxon>Agaricomycetidae</taxon>
        <taxon>Agaricales</taxon>
        <taxon>Pluteineae</taxon>
        <taxon>Pluteaceae</taxon>
        <taxon>Pluteus</taxon>
    </lineage>
</organism>
<accession>A0ACD3B979</accession>
<gene>
    <name evidence="1" type="ORF">BDN72DRAFT_893156</name>
</gene>
<keyword evidence="2" id="KW-1185">Reference proteome</keyword>
<dbReference type="EMBL" id="ML208268">
    <property type="protein sequence ID" value="TFK74471.1"/>
    <property type="molecule type" value="Genomic_DNA"/>
</dbReference>